<evidence type="ECO:0000313" key="2">
    <source>
        <dbReference type="Proteomes" id="UP000764110"/>
    </source>
</evidence>
<sequence length="212" mass="23926">MPATDALRLEPPLTKAERQICKEYGGWTNFMQSMGLKPWDSDDAEEGKAILAAFARRDKEEEDKAANNKTNSTHSPWGIVRLFVPPVKKTTACEMASENDGETTRKFSDQKGGSFNICFFGCFDVDAAWELFLTIYRLVEQVMTQLQMAKAVLHISGGKAYSMMISHDKSEKSSKERSIQREKTLQRVVSSTNCIEGKYFDDLEYSPSLLLL</sequence>
<reference evidence="1 2" key="1">
    <citation type="submission" date="2020-07" db="EMBL/GenBank/DDBJ databases">
        <title>Metarhizium humberi genome.</title>
        <authorList>
            <person name="Lysoe E."/>
        </authorList>
    </citation>
    <scope>NUCLEOTIDE SEQUENCE [LARGE SCALE GENOMIC DNA]</scope>
    <source>
        <strain evidence="1 2">ESALQ1638</strain>
    </source>
</reference>
<comment type="caution">
    <text evidence="1">The sequence shown here is derived from an EMBL/GenBank/DDBJ whole genome shotgun (WGS) entry which is preliminary data.</text>
</comment>
<organism evidence="1 2">
    <name type="scientific">Metarhizium humberi</name>
    <dbReference type="NCBI Taxonomy" id="2596975"/>
    <lineage>
        <taxon>Eukaryota</taxon>
        <taxon>Fungi</taxon>
        <taxon>Dikarya</taxon>
        <taxon>Ascomycota</taxon>
        <taxon>Pezizomycotina</taxon>
        <taxon>Sordariomycetes</taxon>
        <taxon>Hypocreomycetidae</taxon>
        <taxon>Hypocreales</taxon>
        <taxon>Clavicipitaceae</taxon>
        <taxon>Metarhizium</taxon>
    </lineage>
</organism>
<dbReference type="AlphaFoldDB" id="A0A9P8S4X7"/>
<accession>A0A9P8S4X7</accession>
<gene>
    <name evidence="1" type="ORF">MHUMG1_07320</name>
</gene>
<proteinExistence type="predicted"/>
<dbReference type="EMBL" id="JACEFI010000014">
    <property type="protein sequence ID" value="KAH0595021.1"/>
    <property type="molecule type" value="Genomic_DNA"/>
</dbReference>
<protein>
    <submittedName>
        <fullName evidence="1">Uncharacterized protein</fullName>
    </submittedName>
</protein>
<name>A0A9P8S4X7_9HYPO</name>
<dbReference type="Proteomes" id="UP000764110">
    <property type="component" value="Unassembled WGS sequence"/>
</dbReference>
<keyword evidence="2" id="KW-1185">Reference proteome</keyword>
<evidence type="ECO:0000313" key="1">
    <source>
        <dbReference type="EMBL" id="KAH0595021.1"/>
    </source>
</evidence>